<sequence length="451" mass="48613">MASIERTLLTWILGALSLGALLVALLTYVVTLDEMHEVFDADLKNIAQAVASYHHAGYGPGDDSVVVLPDRTDTPQDSEIVTLTWTRAGKRVFASDPRVDLPFSSMQGLPRITSKGEGWIVYSSVNDDGVAQAAQRVSARQEMAGESASKVLPPLFGLVVVVGGLLIFGLRKGLRPLQGAAQDVSQRSAHSLDPISLDGVPNEIQPLVVSINDLMQRLGEAFATQRRFVADAAHELRTPITALRLQLQLLQGSVNDAERAQAMSELASGVDRSQRLVEQLLNIARADADSEHFDPQPLNLTEVVKSVVARFSLKAEVLDIDLGVSGELTSAGVWVNGDLEQLSVLLNNLVENALRFTPEGGVVDVNISQDHDASTLLRVIDNGPGISDSERERVFDRFYRGSEATALARDGYGSGLGLAIVRAIAERHSASVSLARPAEHMGLEVTVRFPH</sequence>
<keyword evidence="9" id="KW-0067">ATP-binding</keyword>
<proteinExistence type="predicted"/>
<dbReference type="AlphaFoldDB" id="A0A6J0PD51"/>
<evidence type="ECO:0000256" key="10">
    <source>
        <dbReference type="ARBA" id="ARBA00022989"/>
    </source>
</evidence>
<evidence type="ECO:0000313" key="17">
    <source>
        <dbReference type="RefSeq" id="XP_019703388.1"/>
    </source>
</evidence>
<dbReference type="PROSITE" id="PS50885">
    <property type="entry name" value="HAMP"/>
    <property type="match status" value="1"/>
</dbReference>
<dbReference type="InterPro" id="IPR004358">
    <property type="entry name" value="Sig_transdc_His_kin-like_C"/>
</dbReference>
<keyword evidence="7" id="KW-0547">Nucleotide-binding</keyword>
<evidence type="ECO:0000256" key="6">
    <source>
        <dbReference type="ARBA" id="ARBA00022692"/>
    </source>
</evidence>
<dbReference type="Pfam" id="PF00512">
    <property type="entry name" value="HisKA"/>
    <property type="match status" value="1"/>
</dbReference>
<dbReference type="EC" id="2.7.13.3" evidence="3"/>
<dbReference type="Pfam" id="PF02518">
    <property type="entry name" value="HATPase_c"/>
    <property type="match status" value="1"/>
</dbReference>
<dbReference type="Gene3D" id="3.30.565.10">
    <property type="entry name" value="Histidine kinase-like ATPase, C-terminal domain"/>
    <property type="match status" value="1"/>
</dbReference>
<comment type="catalytic activity">
    <reaction evidence="1">
        <text>ATP + protein L-histidine = ADP + protein N-phospho-L-histidine.</text>
        <dbReference type="EC" id="2.7.13.3"/>
    </reaction>
</comment>
<feature type="transmembrane region" description="Helical" evidence="13">
    <location>
        <begin position="151"/>
        <end position="170"/>
    </location>
</feature>
<reference evidence="17" key="1">
    <citation type="submission" date="2025-08" db="UniProtKB">
        <authorList>
            <consortium name="RefSeq"/>
        </authorList>
    </citation>
    <scope>IDENTIFICATION</scope>
</reference>
<keyword evidence="11" id="KW-0902">Two-component regulatory system</keyword>
<dbReference type="SMART" id="SM00388">
    <property type="entry name" value="HisKA"/>
    <property type="match status" value="1"/>
</dbReference>
<dbReference type="InterPro" id="IPR003660">
    <property type="entry name" value="HAMP_dom"/>
</dbReference>
<dbReference type="InterPro" id="IPR005467">
    <property type="entry name" value="His_kinase_dom"/>
</dbReference>
<evidence type="ECO:0000256" key="4">
    <source>
        <dbReference type="ARBA" id="ARBA00022553"/>
    </source>
</evidence>
<dbReference type="Proteomes" id="UP000504607">
    <property type="component" value="Unplaced"/>
</dbReference>
<evidence type="ECO:0000313" key="16">
    <source>
        <dbReference type="Proteomes" id="UP000504607"/>
    </source>
</evidence>
<dbReference type="SUPFAM" id="SSF55874">
    <property type="entry name" value="ATPase domain of HSP90 chaperone/DNA topoisomerase II/histidine kinase"/>
    <property type="match status" value="1"/>
</dbReference>
<dbReference type="SMART" id="SM00387">
    <property type="entry name" value="HATPase_c"/>
    <property type="match status" value="1"/>
</dbReference>
<feature type="domain" description="Histidine kinase" evidence="14">
    <location>
        <begin position="231"/>
        <end position="451"/>
    </location>
</feature>
<evidence type="ECO:0000256" key="5">
    <source>
        <dbReference type="ARBA" id="ARBA00022679"/>
    </source>
</evidence>
<evidence type="ECO:0000256" key="2">
    <source>
        <dbReference type="ARBA" id="ARBA00004141"/>
    </source>
</evidence>
<dbReference type="InterPro" id="IPR036097">
    <property type="entry name" value="HisK_dim/P_sf"/>
</dbReference>
<dbReference type="PROSITE" id="PS50109">
    <property type="entry name" value="HIS_KIN"/>
    <property type="match status" value="1"/>
</dbReference>
<keyword evidence="10 13" id="KW-1133">Transmembrane helix</keyword>
<gene>
    <name evidence="17" type="primary">LOC109505342</name>
</gene>
<evidence type="ECO:0000256" key="13">
    <source>
        <dbReference type="SAM" id="Phobius"/>
    </source>
</evidence>
<comment type="subcellular location">
    <subcellularLocation>
        <location evidence="2">Membrane</location>
        <topology evidence="2">Multi-pass membrane protein</topology>
    </subcellularLocation>
</comment>
<keyword evidence="5" id="KW-0808">Transferase</keyword>
<evidence type="ECO:0000259" key="15">
    <source>
        <dbReference type="PROSITE" id="PS50885"/>
    </source>
</evidence>
<dbReference type="GO" id="GO:0000155">
    <property type="term" value="F:phosphorelay sensor kinase activity"/>
    <property type="evidence" value="ECO:0007669"/>
    <property type="project" value="InterPro"/>
</dbReference>
<dbReference type="GO" id="GO:0005886">
    <property type="term" value="C:plasma membrane"/>
    <property type="evidence" value="ECO:0007669"/>
    <property type="project" value="TreeGrafter"/>
</dbReference>
<evidence type="ECO:0000256" key="8">
    <source>
        <dbReference type="ARBA" id="ARBA00022777"/>
    </source>
</evidence>
<feature type="domain" description="HAMP" evidence="15">
    <location>
        <begin position="171"/>
        <end position="223"/>
    </location>
</feature>
<dbReference type="PRINTS" id="PR00344">
    <property type="entry name" value="BCTRLSENSOR"/>
</dbReference>
<keyword evidence="12 13" id="KW-0472">Membrane</keyword>
<dbReference type="GO" id="GO:0005524">
    <property type="term" value="F:ATP binding"/>
    <property type="evidence" value="ECO:0007669"/>
    <property type="project" value="UniProtKB-KW"/>
</dbReference>
<feature type="transmembrane region" description="Helical" evidence="13">
    <location>
        <begin position="7"/>
        <end position="30"/>
    </location>
</feature>
<dbReference type="PANTHER" id="PTHR45436">
    <property type="entry name" value="SENSOR HISTIDINE KINASE YKOH"/>
    <property type="match status" value="1"/>
</dbReference>
<keyword evidence="16" id="KW-1185">Reference proteome</keyword>
<name>A0A6J0PD51_ELAGV</name>
<keyword evidence="8" id="KW-0418">Kinase</keyword>
<organism evidence="16 17">
    <name type="scientific">Elaeis guineensis var. tenera</name>
    <name type="common">Oil palm</name>
    <dbReference type="NCBI Taxonomy" id="51953"/>
    <lineage>
        <taxon>Eukaryota</taxon>
        <taxon>Viridiplantae</taxon>
        <taxon>Streptophyta</taxon>
        <taxon>Embryophyta</taxon>
        <taxon>Tracheophyta</taxon>
        <taxon>Spermatophyta</taxon>
        <taxon>Magnoliopsida</taxon>
        <taxon>Liliopsida</taxon>
        <taxon>Arecaceae</taxon>
        <taxon>Arecoideae</taxon>
        <taxon>Cocoseae</taxon>
        <taxon>Elaeidinae</taxon>
        <taxon>Elaeis</taxon>
    </lineage>
</organism>
<dbReference type="OrthoDB" id="1939001at2759"/>
<evidence type="ECO:0000256" key="1">
    <source>
        <dbReference type="ARBA" id="ARBA00000085"/>
    </source>
</evidence>
<evidence type="ECO:0000256" key="3">
    <source>
        <dbReference type="ARBA" id="ARBA00012438"/>
    </source>
</evidence>
<dbReference type="FunFam" id="1.10.287.130:FF:000035">
    <property type="entry name" value="Two-component sensor histidine kinase"/>
    <property type="match status" value="1"/>
</dbReference>
<dbReference type="RefSeq" id="XP_019703388.1">
    <property type="nucleotide sequence ID" value="XM_019847829.1"/>
</dbReference>
<dbReference type="CDD" id="cd00082">
    <property type="entry name" value="HisKA"/>
    <property type="match status" value="1"/>
</dbReference>
<evidence type="ECO:0000259" key="14">
    <source>
        <dbReference type="PROSITE" id="PS50109"/>
    </source>
</evidence>
<accession>A0A6J0PD51</accession>
<dbReference type="Gene3D" id="1.10.287.130">
    <property type="match status" value="1"/>
</dbReference>
<keyword evidence="4" id="KW-0597">Phosphoprotein</keyword>
<dbReference type="InParanoid" id="A0A6J0PD51"/>
<protein>
    <recommendedName>
        <fullName evidence="3">histidine kinase</fullName>
        <ecNumber evidence="3">2.7.13.3</ecNumber>
    </recommendedName>
</protein>
<evidence type="ECO:0000256" key="11">
    <source>
        <dbReference type="ARBA" id="ARBA00023012"/>
    </source>
</evidence>
<dbReference type="InterPro" id="IPR003594">
    <property type="entry name" value="HATPase_dom"/>
</dbReference>
<dbReference type="SUPFAM" id="SSF47384">
    <property type="entry name" value="Homodimeric domain of signal transducing histidine kinase"/>
    <property type="match status" value="1"/>
</dbReference>
<dbReference type="InterPro" id="IPR036890">
    <property type="entry name" value="HATPase_C_sf"/>
</dbReference>
<dbReference type="InterPro" id="IPR050428">
    <property type="entry name" value="TCS_sensor_his_kinase"/>
</dbReference>
<dbReference type="PANTHER" id="PTHR45436:SF14">
    <property type="entry name" value="SENSOR PROTEIN QSEC"/>
    <property type="match status" value="1"/>
</dbReference>
<evidence type="ECO:0000256" key="12">
    <source>
        <dbReference type="ARBA" id="ARBA00023136"/>
    </source>
</evidence>
<keyword evidence="6 13" id="KW-0812">Transmembrane</keyword>
<dbReference type="InterPro" id="IPR003661">
    <property type="entry name" value="HisK_dim/P_dom"/>
</dbReference>
<evidence type="ECO:0000256" key="7">
    <source>
        <dbReference type="ARBA" id="ARBA00022741"/>
    </source>
</evidence>
<evidence type="ECO:0000256" key="9">
    <source>
        <dbReference type="ARBA" id="ARBA00022840"/>
    </source>
</evidence>